<evidence type="ECO:0000313" key="2">
    <source>
        <dbReference type="EMBL" id="MCH4824657.1"/>
    </source>
</evidence>
<organism evidence="2 3">
    <name type="scientific">Christiangramia lutea</name>
    <dbReference type="NCBI Taxonomy" id="1607951"/>
    <lineage>
        <taxon>Bacteria</taxon>
        <taxon>Pseudomonadati</taxon>
        <taxon>Bacteroidota</taxon>
        <taxon>Flavobacteriia</taxon>
        <taxon>Flavobacteriales</taxon>
        <taxon>Flavobacteriaceae</taxon>
        <taxon>Christiangramia</taxon>
    </lineage>
</organism>
<keyword evidence="3" id="KW-1185">Reference proteome</keyword>
<dbReference type="RefSeq" id="WP_240714821.1">
    <property type="nucleotide sequence ID" value="NZ_JAKVTV010000017.1"/>
</dbReference>
<name>A0A9X1V4W6_9FLAO</name>
<dbReference type="InterPro" id="IPR041180">
    <property type="entry name" value="Nmad2"/>
</dbReference>
<sequence>MKRIYSYVLRFDDGAAPNPFWGICTLTICKPAIRRTAGVGDWVIGTGSKNSKLKDGNKYDLSDSLVYAMKITEKMTLEQYDKFCSKKLKEKIPSWYNKDWRKRMGDCIYDFSNQNELNLRKGVHNESNIKRDLSGNNSLLSTEFYYFGGEPRIIPENLRRIIKKNQGHLRIENADLLFDFEKWISRFEKNKIYAEPQLGHEFKIASDLELTSKCSNRNKKILEEQDIEETLC</sequence>
<dbReference type="Proteomes" id="UP001139226">
    <property type="component" value="Unassembled WGS sequence"/>
</dbReference>
<feature type="domain" description="Nucleotide modification associated" evidence="1">
    <location>
        <begin position="1"/>
        <end position="197"/>
    </location>
</feature>
<dbReference type="EMBL" id="JAKVTV010000017">
    <property type="protein sequence ID" value="MCH4824657.1"/>
    <property type="molecule type" value="Genomic_DNA"/>
</dbReference>
<reference evidence="2" key="1">
    <citation type="submission" date="2022-03" db="EMBL/GenBank/DDBJ databases">
        <title>Gramella crocea sp. nov., isolated from activated sludge of a seafood processing plant.</title>
        <authorList>
            <person name="Zhang X."/>
        </authorList>
    </citation>
    <scope>NUCLEOTIDE SEQUENCE</scope>
    <source>
        <strain evidence="2">YJ019</strain>
    </source>
</reference>
<gene>
    <name evidence="2" type="ORF">ML462_15915</name>
</gene>
<dbReference type="Pfam" id="PF18753">
    <property type="entry name" value="Nmad2"/>
    <property type="match status" value="1"/>
</dbReference>
<comment type="caution">
    <text evidence="2">The sequence shown here is derived from an EMBL/GenBank/DDBJ whole genome shotgun (WGS) entry which is preliminary data.</text>
</comment>
<protein>
    <recommendedName>
        <fullName evidence="1">Nucleotide modification associated domain-containing protein</fullName>
    </recommendedName>
</protein>
<accession>A0A9X1V4W6</accession>
<evidence type="ECO:0000259" key="1">
    <source>
        <dbReference type="Pfam" id="PF18753"/>
    </source>
</evidence>
<proteinExistence type="predicted"/>
<evidence type="ECO:0000313" key="3">
    <source>
        <dbReference type="Proteomes" id="UP001139226"/>
    </source>
</evidence>
<dbReference type="AlphaFoldDB" id="A0A9X1V4W6"/>